<dbReference type="AlphaFoldDB" id="A0A6J4PMR4"/>
<dbReference type="Pfam" id="PF01128">
    <property type="entry name" value="IspD"/>
    <property type="match status" value="1"/>
</dbReference>
<evidence type="ECO:0000313" key="3">
    <source>
        <dbReference type="EMBL" id="CAA9419665.1"/>
    </source>
</evidence>
<reference evidence="3" key="1">
    <citation type="submission" date="2020-02" db="EMBL/GenBank/DDBJ databases">
        <authorList>
            <person name="Meier V. D."/>
        </authorList>
    </citation>
    <scope>NUCLEOTIDE SEQUENCE</scope>
    <source>
        <strain evidence="3">AVDCRST_MAG66</strain>
    </source>
</reference>
<gene>
    <name evidence="3" type="ORF">AVDCRST_MAG66-2566</name>
</gene>
<evidence type="ECO:0000256" key="1">
    <source>
        <dbReference type="ARBA" id="ARBA00022679"/>
    </source>
</evidence>
<dbReference type="InterPro" id="IPR050088">
    <property type="entry name" value="IspD/TarI_cytidylyltransf_bact"/>
</dbReference>
<keyword evidence="1 3" id="KW-0808">Transferase</keyword>
<evidence type="ECO:0000256" key="2">
    <source>
        <dbReference type="ARBA" id="ARBA00022695"/>
    </source>
</evidence>
<dbReference type="InterPro" id="IPR034683">
    <property type="entry name" value="IspD/TarI"/>
</dbReference>
<dbReference type="PANTHER" id="PTHR32125">
    <property type="entry name" value="2-C-METHYL-D-ERYTHRITOL 4-PHOSPHATE CYTIDYLYLTRANSFERASE, CHLOROPLASTIC"/>
    <property type="match status" value="1"/>
</dbReference>
<dbReference type="PANTHER" id="PTHR32125:SF4">
    <property type="entry name" value="2-C-METHYL-D-ERYTHRITOL 4-PHOSPHATE CYTIDYLYLTRANSFERASE, CHLOROPLASTIC"/>
    <property type="match status" value="1"/>
</dbReference>
<dbReference type="GO" id="GO:0050518">
    <property type="term" value="F:2-C-methyl-D-erythritol 4-phosphate cytidylyltransferase activity"/>
    <property type="evidence" value="ECO:0007669"/>
    <property type="project" value="UniProtKB-EC"/>
</dbReference>
<proteinExistence type="predicted"/>
<sequence>MRHLAGRIDAGAVDTVLNHDGARPLMTRTPAAGVLHAARSGGAVPGMRRGDVAVAAPDGHGLVAMAPEGCVAVQTPQGFPAAPLLEAYEHAAREGFAGTDTASCVERFAPELVTRWIAGDPGNIKITYPRDLVVAEQALARLGHRPG</sequence>
<dbReference type="EMBL" id="CADCUS010000375">
    <property type="protein sequence ID" value="CAA9419665.1"/>
    <property type="molecule type" value="Genomic_DNA"/>
</dbReference>
<protein>
    <submittedName>
        <fullName evidence="3">2-C-methyl-D-erythritol 4-phosphate cytidylyltransferase</fullName>
        <ecNumber evidence="3">2.7.7.60</ecNumber>
    </submittedName>
</protein>
<dbReference type="SUPFAM" id="SSF53448">
    <property type="entry name" value="Nucleotide-diphospho-sugar transferases"/>
    <property type="match status" value="1"/>
</dbReference>
<dbReference type="InterPro" id="IPR029044">
    <property type="entry name" value="Nucleotide-diphossugar_trans"/>
</dbReference>
<keyword evidence="2 3" id="KW-0548">Nucleotidyltransferase</keyword>
<dbReference type="EC" id="2.7.7.60" evidence="3"/>
<accession>A0A6J4PMR4</accession>
<organism evidence="3">
    <name type="scientific">uncultured Pseudonocardia sp</name>
    <dbReference type="NCBI Taxonomy" id="211455"/>
    <lineage>
        <taxon>Bacteria</taxon>
        <taxon>Bacillati</taxon>
        <taxon>Actinomycetota</taxon>
        <taxon>Actinomycetes</taxon>
        <taxon>Pseudonocardiales</taxon>
        <taxon>Pseudonocardiaceae</taxon>
        <taxon>Pseudonocardia</taxon>
        <taxon>environmental samples</taxon>
    </lineage>
</organism>
<name>A0A6J4PMR4_9PSEU</name>
<dbReference type="Gene3D" id="3.90.550.10">
    <property type="entry name" value="Spore Coat Polysaccharide Biosynthesis Protein SpsA, Chain A"/>
    <property type="match status" value="1"/>
</dbReference>